<reference evidence="1 2" key="1">
    <citation type="submission" date="2019-03" db="EMBL/GenBank/DDBJ databases">
        <title>Single cell metagenomics reveals metabolic interactions within the superorganism composed of flagellate Streblomastix strix and complex community of Bacteroidetes bacteria on its surface.</title>
        <authorList>
            <person name="Treitli S.C."/>
            <person name="Kolisko M."/>
            <person name="Husnik F."/>
            <person name="Keeling P."/>
            <person name="Hampl V."/>
        </authorList>
    </citation>
    <scope>NUCLEOTIDE SEQUENCE [LARGE SCALE GENOMIC DNA]</scope>
    <source>
        <strain evidence="1">ST1C</strain>
    </source>
</reference>
<evidence type="ECO:0000313" key="1">
    <source>
        <dbReference type="EMBL" id="KAA6404296.1"/>
    </source>
</evidence>
<dbReference type="AlphaFoldDB" id="A0A5J4XBU7"/>
<proteinExistence type="predicted"/>
<dbReference type="Proteomes" id="UP000324800">
    <property type="component" value="Unassembled WGS sequence"/>
</dbReference>
<comment type="caution">
    <text evidence="1">The sequence shown here is derived from an EMBL/GenBank/DDBJ whole genome shotgun (WGS) entry which is preliminary data.</text>
</comment>
<accession>A0A5J4XBU7</accession>
<name>A0A5J4XBU7_9EUKA</name>
<gene>
    <name evidence="1" type="ORF">EZS28_000182</name>
</gene>
<sequence length="202" mass="23454">MHENIEKIKAIKYIKNKECNSAFNESLRSIVGYCHKQFEDDPMQIDLVQNRVVGPNTSIRETKNNVRETLKYETINDWANMTHLTNLRDMLESWNVDIEIPKAEFEKLKIIRIFGQQITNDGTIDKMDDEFAQVRLDGLKNLTIHNYPQPISMEVSLLCVFSGIYGIVSEQIRAQVLENVRQFNTLTANAEKNKYLSLINEN</sequence>
<organism evidence="1 2">
    <name type="scientific">Streblomastix strix</name>
    <dbReference type="NCBI Taxonomy" id="222440"/>
    <lineage>
        <taxon>Eukaryota</taxon>
        <taxon>Metamonada</taxon>
        <taxon>Preaxostyla</taxon>
        <taxon>Oxymonadida</taxon>
        <taxon>Streblomastigidae</taxon>
        <taxon>Streblomastix</taxon>
    </lineage>
</organism>
<dbReference type="OrthoDB" id="19174at2759"/>
<evidence type="ECO:0000313" key="2">
    <source>
        <dbReference type="Proteomes" id="UP000324800"/>
    </source>
</evidence>
<dbReference type="EMBL" id="SNRW01000013">
    <property type="protein sequence ID" value="KAA6404296.1"/>
    <property type="molecule type" value="Genomic_DNA"/>
</dbReference>
<protein>
    <submittedName>
        <fullName evidence="1">Uncharacterized protein</fullName>
    </submittedName>
</protein>